<feature type="region of interest" description="Disordered" evidence="1">
    <location>
        <begin position="455"/>
        <end position="516"/>
    </location>
</feature>
<name>A0A640KGS0_LEITA</name>
<evidence type="ECO:0000313" key="2">
    <source>
        <dbReference type="EMBL" id="GET88900.1"/>
    </source>
</evidence>
<accession>A0A640KGS0</accession>
<feature type="compositionally biased region" description="Basic and acidic residues" evidence="1">
    <location>
        <begin position="496"/>
        <end position="516"/>
    </location>
</feature>
<sequence>MEMLSWHLDTLTEEDMTCMALHASSRLHNTIYLGDGSSDDSTTDLLGAVFPELLSPRDAHVADLERLSLRNVLDPRYMVPLVHRVAAAPAAFSAHLPTGRVIPLLLKALTSIDLQLRSAAAAALSILYIPKGALRVVVSVARIKLTQMQVSPSTGSAGKRSQQPTQPHRASSLVTVPRLPTPLVIMLILSIRPLARYDDILHHHLVHFLMHLKAVLETPMPFVRWATTPPLVAISVPLMLERQEALQLRTNKLSDRGKSSGGVTQASAADVAQELRKEIPPQLTFFLQLLRHACEVPPDGAALIESNGLDGLLLLCDMLTASDRQRGAYLQCLLVLCTQSAALTRLFAGAGQVLAWTVSFLWQLCREYGKATPYPYSGQTFTTALELLRVMCAATVQSKASLAEAADLSDAATEQLRESIRQLRAWVVGAHVTARDVLDVFDGMIDLCGHAANSRHSGAAAADDTDSIEETSQAEEARVASPAPISEPSSAKRHREAASRWETHEPPKRPRIDGTT</sequence>
<feature type="region of interest" description="Disordered" evidence="1">
    <location>
        <begin position="151"/>
        <end position="172"/>
    </location>
</feature>
<protein>
    <submittedName>
        <fullName evidence="2">Uncharacterized protein</fullName>
    </submittedName>
</protein>
<evidence type="ECO:0000256" key="1">
    <source>
        <dbReference type="SAM" id="MobiDB-lite"/>
    </source>
</evidence>
<dbReference type="VEuPathDB" id="TriTrypDB:LtaPh_2406800"/>
<dbReference type="PANTHER" id="PTHR13500:SF0">
    <property type="entry name" value="NUCLEOLAR PRE-RIBOSOMAL-ASSOCIATED PROTEIN 1"/>
    <property type="match status" value="1"/>
</dbReference>
<gene>
    <name evidence="2" type="ORF">LtaPh_2406800</name>
</gene>
<dbReference type="GO" id="GO:0000466">
    <property type="term" value="P:maturation of 5.8S rRNA from tricistronic rRNA transcript (SSU-rRNA, 5.8S rRNA, LSU-rRNA)"/>
    <property type="evidence" value="ECO:0007669"/>
    <property type="project" value="TreeGrafter"/>
</dbReference>
<reference evidence="2" key="1">
    <citation type="submission" date="2019-11" db="EMBL/GenBank/DDBJ databases">
        <title>Leishmania tarentolae CDS.</title>
        <authorList>
            <person name="Goto Y."/>
            <person name="Yamagishi J."/>
        </authorList>
    </citation>
    <scope>NUCLEOTIDE SEQUENCE [LARGE SCALE GENOMIC DNA]</scope>
    <source>
        <strain evidence="2">Parrot Tar II</strain>
    </source>
</reference>
<comment type="caution">
    <text evidence="2">The sequence shown here is derived from an EMBL/GenBank/DDBJ whole genome shotgun (WGS) entry which is preliminary data.</text>
</comment>
<dbReference type="GO" id="GO:0005730">
    <property type="term" value="C:nucleolus"/>
    <property type="evidence" value="ECO:0007669"/>
    <property type="project" value="TreeGrafter"/>
</dbReference>
<feature type="compositionally biased region" description="Low complexity" evidence="1">
    <location>
        <begin position="480"/>
        <end position="489"/>
    </location>
</feature>
<evidence type="ECO:0000313" key="3">
    <source>
        <dbReference type="Proteomes" id="UP000419144"/>
    </source>
</evidence>
<dbReference type="InterPro" id="IPR039844">
    <property type="entry name" value="URB1"/>
</dbReference>
<dbReference type="EMBL" id="BLBS01000031">
    <property type="protein sequence ID" value="GET88900.1"/>
    <property type="molecule type" value="Genomic_DNA"/>
</dbReference>
<dbReference type="AlphaFoldDB" id="A0A640KGS0"/>
<dbReference type="PANTHER" id="PTHR13500">
    <property type="entry name" value="NUCLEOLAR PRERIBOSOMAL-ASSOCIATED PROTEIN 1"/>
    <property type="match status" value="1"/>
</dbReference>
<keyword evidence="3" id="KW-1185">Reference proteome</keyword>
<organism evidence="2 3">
    <name type="scientific">Leishmania tarentolae</name>
    <name type="common">Sauroleishmania tarentolae</name>
    <dbReference type="NCBI Taxonomy" id="5689"/>
    <lineage>
        <taxon>Eukaryota</taxon>
        <taxon>Discoba</taxon>
        <taxon>Euglenozoa</taxon>
        <taxon>Kinetoplastea</taxon>
        <taxon>Metakinetoplastina</taxon>
        <taxon>Trypanosomatida</taxon>
        <taxon>Trypanosomatidae</taxon>
        <taxon>Leishmaniinae</taxon>
        <taxon>Leishmania</taxon>
        <taxon>lizard Leishmania</taxon>
    </lineage>
</organism>
<dbReference type="Proteomes" id="UP000419144">
    <property type="component" value="Unassembled WGS sequence"/>
</dbReference>
<feature type="compositionally biased region" description="Acidic residues" evidence="1">
    <location>
        <begin position="463"/>
        <end position="473"/>
    </location>
</feature>
<proteinExistence type="predicted"/>
<dbReference type="GO" id="GO:0000463">
    <property type="term" value="P:maturation of LSU-rRNA from tricistronic rRNA transcript (SSU-rRNA, 5.8S rRNA, LSU-rRNA)"/>
    <property type="evidence" value="ECO:0007669"/>
    <property type="project" value="TreeGrafter"/>
</dbReference>